<protein>
    <recommendedName>
        <fullName evidence="3 10">Cell division protein FtsX</fullName>
    </recommendedName>
</protein>
<dbReference type="RefSeq" id="WP_084066533.1">
    <property type="nucleotide sequence ID" value="NZ_FWXY01000001.1"/>
</dbReference>
<dbReference type="Pfam" id="PF18075">
    <property type="entry name" value="FtsX_ECD"/>
    <property type="match status" value="1"/>
</dbReference>
<evidence type="ECO:0000256" key="5">
    <source>
        <dbReference type="ARBA" id="ARBA00022618"/>
    </source>
</evidence>
<evidence type="ECO:0000256" key="6">
    <source>
        <dbReference type="ARBA" id="ARBA00022692"/>
    </source>
</evidence>
<evidence type="ECO:0000313" key="15">
    <source>
        <dbReference type="Proteomes" id="UP000192418"/>
    </source>
</evidence>
<reference evidence="14 15" key="1">
    <citation type="submission" date="2017-04" db="EMBL/GenBank/DDBJ databases">
        <authorList>
            <person name="Afonso C.L."/>
            <person name="Miller P.J."/>
            <person name="Scott M.A."/>
            <person name="Spackman E."/>
            <person name="Goraichik I."/>
            <person name="Dimitrov K.M."/>
            <person name="Suarez D.L."/>
            <person name="Swayne D.E."/>
        </authorList>
    </citation>
    <scope>NUCLEOTIDE SEQUENCE [LARGE SCALE GENOMIC DNA]</scope>
    <source>
        <strain evidence="14 15">DSM 3385</strain>
    </source>
</reference>
<accession>A0A1W1YPN5</accession>
<evidence type="ECO:0000259" key="13">
    <source>
        <dbReference type="Pfam" id="PF18075"/>
    </source>
</evidence>
<feature type="domain" description="FtsX extracellular" evidence="13">
    <location>
        <begin position="55"/>
        <end position="150"/>
    </location>
</feature>
<evidence type="ECO:0000256" key="4">
    <source>
        <dbReference type="ARBA" id="ARBA00022475"/>
    </source>
</evidence>
<evidence type="ECO:0000256" key="7">
    <source>
        <dbReference type="ARBA" id="ARBA00022989"/>
    </source>
</evidence>
<keyword evidence="4 10" id="KW-1003">Cell membrane</keyword>
<sequence>MRSYVKRALENMAANVFLTATTLFTIALSVLIAGAFFLFFENAARLAGDWNRGIRVMAYLDERFTPRDLAGVTRDLRSIEGVKDIRFVSKETALEQLQKDLESSGVTLSDLGENPLPHTLEILLSPSLDTLDAVEAFVESAGQRAHVKEVVYGHGWVAAFLPMVNTLKTGALVLGGLFVITALFVSANTVRLAFYAKQEEIEIMRLVGATEAFVNTPFYLEGIFQGFCGGSVGLVILFFLFQGIRGAIPPEASLVPLMDIQFLSFPMMALIVGAGIFLGWLGCFISLKSN</sequence>
<evidence type="ECO:0000256" key="11">
    <source>
        <dbReference type="SAM" id="Phobius"/>
    </source>
</evidence>
<dbReference type="InterPro" id="IPR004513">
    <property type="entry name" value="FtsX"/>
</dbReference>
<evidence type="ECO:0000259" key="12">
    <source>
        <dbReference type="Pfam" id="PF02687"/>
    </source>
</evidence>
<dbReference type="GO" id="GO:0032153">
    <property type="term" value="C:cell division site"/>
    <property type="evidence" value="ECO:0007669"/>
    <property type="project" value="TreeGrafter"/>
</dbReference>
<evidence type="ECO:0000313" key="14">
    <source>
        <dbReference type="EMBL" id="SMC37771.1"/>
    </source>
</evidence>
<evidence type="ECO:0000256" key="3">
    <source>
        <dbReference type="ARBA" id="ARBA00021907"/>
    </source>
</evidence>
<evidence type="ECO:0000256" key="1">
    <source>
        <dbReference type="ARBA" id="ARBA00004651"/>
    </source>
</evidence>
<gene>
    <name evidence="14" type="ORF">SAMN02746065_101225</name>
</gene>
<feature type="transmembrane region" description="Helical" evidence="11">
    <location>
        <begin position="264"/>
        <end position="287"/>
    </location>
</feature>
<dbReference type="PANTHER" id="PTHR47755:SF1">
    <property type="entry name" value="CELL DIVISION PROTEIN FTSX"/>
    <property type="match status" value="1"/>
</dbReference>
<comment type="subcellular location">
    <subcellularLocation>
        <location evidence="1">Cell membrane</location>
        <topology evidence="1">Multi-pass membrane protein</topology>
    </subcellularLocation>
</comment>
<evidence type="ECO:0000256" key="10">
    <source>
        <dbReference type="PIRNR" id="PIRNR003097"/>
    </source>
</evidence>
<feature type="transmembrane region" description="Helical" evidence="11">
    <location>
        <begin position="223"/>
        <end position="244"/>
    </location>
</feature>
<keyword evidence="6 11" id="KW-0812">Transmembrane</keyword>
<proteinExistence type="inferred from homology"/>
<dbReference type="GO" id="GO:0051301">
    <property type="term" value="P:cell division"/>
    <property type="evidence" value="ECO:0007669"/>
    <property type="project" value="UniProtKB-KW"/>
</dbReference>
<feature type="transmembrane region" description="Helical" evidence="11">
    <location>
        <begin position="171"/>
        <end position="194"/>
    </location>
</feature>
<dbReference type="Pfam" id="PF02687">
    <property type="entry name" value="FtsX"/>
    <property type="match status" value="1"/>
</dbReference>
<evidence type="ECO:0000256" key="9">
    <source>
        <dbReference type="ARBA" id="ARBA00023306"/>
    </source>
</evidence>
<keyword evidence="8 10" id="KW-0472">Membrane</keyword>
<feature type="transmembrane region" description="Helical" evidence="11">
    <location>
        <begin position="12"/>
        <end position="40"/>
    </location>
</feature>
<organism evidence="14 15">
    <name type="scientific">Desulfocicer vacuolatum DSM 3385</name>
    <dbReference type="NCBI Taxonomy" id="1121400"/>
    <lineage>
        <taxon>Bacteria</taxon>
        <taxon>Pseudomonadati</taxon>
        <taxon>Thermodesulfobacteriota</taxon>
        <taxon>Desulfobacteria</taxon>
        <taxon>Desulfobacterales</taxon>
        <taxon>Desulfobacteraceae</taxon>
        <taxon>Desulfocicer</taxon>
    </lineage>
</organism>
<dbReference type="GO" id="GO:0005886">
    <property type="term" value="C:plasma membrane"/>
    <property type="evidence" value="ECO:0007669"/>
    <property type="project" value="UniProtKB-SubCell"/>
</dbReference>
<keyword evidence="7 11" id="KW-1133">Transmembrane helix</keyword>
<evidence type="ECO:0000256" key="2">
    <source>
        <dbReference type="ARBA" id="ARBA00007379"/>
    </source>
</evidence>
<keyword evidence="9 10" id="KW-0131">Cell cycle</keyword>
<dbReference type="Gene3D" id="3.30.70.3040">
    <property type="match status" value="1"/>
</dbReference>
<evidence type="ECO:0000256" key="8">
    <source>
        <dbReference type="ARBA" id="ARBA00023136"/>
    </source>
</evidence>
<keyword evidence="5 10" id="KW-0132">Cell division</keyword>
<comment type="similarity">
    <text evidence="2 10">Belongs to the ABC-4 integral membrane protein family. FtsX subfamily.</text>
</comment>
<dbReference type="OrthoDB" id="9813411at2"/>
<keyword evidence="15" id="KW-1185">Reference proteome</keyword>
<dbReference type="PANTHER" id="PTHR47755">
    <property type="entry name" value="CELL DIVISION PROTEIN FTSX"/>
    <property type="match status" value="1"/>
</dbReference>
<dbReference type="PIRSF" id="PIRSF003097">
    <property type="entry name" value="FtsX"/>
    <property type="match status" value="1"/>
</dbReference>
<dbReference type="Proteomes" id="UP000192418">
    <property type="component" value="Unassembled WGS sequence"/>
</dbReference>
<dbReference type="InterPro" id="IPR003838">
    <property type="entry name" value="ABC3_permease_C"/>
</dbReference>
<dbReference type="InterPro" id="IPR040690">
    <property type="entry name" value="FtsX_ECD"/>
</dbReference>
<dbReference type="STRING" id="1121400.SAMN02746065_101225"/>
<feature type="domain" description="ABC3 transporter permease C-terminal" evidence="12">
    <location>
        <begin position="173"/>
        <end position="287"/>
    </location>
</feature>
<dbReference type="EMBL" id="FWXY01000001">
    <property type="protein sequence ID" value="SMC37771.1"/>
    <property type="molecule type" value="Genomic_DNA"/>
</dbReference>
<name>A0A1W1YPN5_9BACT</name>
<dbReference type="AlphaFoldDB" id="A0A1W1YPN5"/>